<accession>A0A067JMR5</accession>
<name>A0A067JMR5_JATCU</name>
<dbReference type="Pfam" id="PF06974">
    <property type="entry name" value="WS_DGAT_C"/>
    <property type="match status" value="1"/>
</dbReference>
<reference evidence="2 3" key="1">
    <citation type="journal article" date="2014" name="PLoS ONE">
        <title>Global Analysis of Gene Expression Profiles in Physic Nut (Jatropha curcas L.) Seedlings Exposed to Salt Stress.</title>
        <authorList>
            <person name="Zhang L."/>
            <person name="Zhang C."/>
            <person name="Wu P."/>
            <person name="Chen Y."/>
            <person name="Li M."/>
            <person name="Jiang H."/>
            <person name="Wu G."/>
        </authorList>
    </citation>
    <scope>NUCLEOTIDE SEQUENCE [LARGE SCALE GENOMIC DNA]</scope>
    <source>
        <strain evidence="3">cv. GZQX0401</strain>
        <tissue evidence="2">Young leaves</tissue>
    </source>
</reference>
<evidence type="ECO:0000313" key="2">
    <source>
        <dbReference type="EMBL" id="KDP24113.1"/>
    </source>
</evidence>
<organism evidence="2 3">
    <name type="scientific">Jatropha curcas</name>
    <name type="common">Barbados nut</name>
    <dbReference type="NCBI Taxonomy" id="180498"/>
    <lineage>
        <taxon>Eukaryota</taxon>
        <taxon>Viridiplantae</taxon>
        <taxon>Streptophyta</taxon>
        <taxon>Embryophyta</taxon>
        <taxon>Tracheophyta</taxon>
        <taxon>Spermatophyta</taxon>
        <taxon>Magnoliopsida</taxon>
        <taxon>eudicotyledons</taxon>
        <taxon>Gunneridae</taxon>
        <taxon>Pentapetalae</taxon>
        <taxon>rosids</taxon>
        <taxon>fabids</taxon>
        <taxon>Malpighiales</taxon>
        <taxon>Euphorbiaceae</taxon>
        <taxon>Crotonoideae</taxon>
        <taxon>Jatropheae</taxon>
        <taxon>Jatropha</taxon>
    </lineage>
</organism>
<dbReference type="AlphaFoldDB" id="A0A067JMR5"/>
<dbReference type="GO" id="GO:0005886">
    <property type="term" value="C:plasma membrane"/>
    <property type="evidence" value="ECO:0007669"/>
    <property type="project" value="TreeGrafter"/>
</dbReference>
<dbReference type="InterPro" id="IPR009721">
    <property type="entry name" value="O-acyltransferase_WSD1_C"/>
</dbReference>
<dbReference type="PANTHER" id="PTHR31650">
    <property type="entry name" value="O-ACYLTRANSFERASE (WSD1-LIKE) FAMILY PROTEIN"/>
    <property type="match status" value="1"/>
</dbReference>
<dbReference type="OrthoDB" id="619536at2759"/>
<evidence type="ECO:0000259" key="1">
    <source>
        <dbReference type="Pfam" id="PF06974"/>
    </source>
</evidence>
<evidence type="ECO:0000313" key="3">
    <source>
        <dbReference type="Proteomes" id="UP000027138"/>
    </source>
</evidence>
<dbReference type="GO" id="GO:0019432">
    <property type="term" value="P:triglyceride biosynthetic process"/>
    <property type="evidence" value="ECO:0007669"/>
    <property type="project" value="TreeGrafter"/>
</dbReference>
<dbReference type="Proteomes" id="UP000027138">
    <property type="component" value="Unassembled WGS sequence"/>
</dbReference>
<dbReference type="EMBL" id="KK915137">
    <property type="protein sequence ID" value="KDP24113.1"/>
    <property type="molecule type" value="Genomic_DNA"/>
</dbReference>
<feature type="domain" description="O-acyltransferase WSD1 C-terminal" evidence="1">
    <location>
        <begin position="113"/>
        <end position="258"/>
    </location>
</feature>
<dbReference type="STRING" id="180498.A0A067JMR5"/>
<keyword evidence="3" id="KW-1185">Reference proteome</keyword>
<protein>
    <recommendedName>
        <fullName evidence="1">O-acyltransferase WSD1 C-terminal domain-containing protein</fullName>
    </recommendedName>
</protein>
<dbReference type="GO" id="GO:0008374">
    <property type="term" value="F:O-acyltransferase activity"/>
    <property type="evidence" value="ECO:0007669"/>
    <property type="project" value="InterPro"/>
</dbReference>
<gene>
    <name evidence="2" type="ORF">JCGZ_25770</name>
</gene>
<dbReference type="PANTHER" id="PTHR31650:SF34">
    <property type="entry name" value="O-ACYLTRANSFERASE WSD1-LIKE ISOFORM X1"/>
    <property type="match status" value="1"/>
</dbReference>
<proteinExistence type="predicted"/>
<sequence length="272" mass="29987">MSDFGWSLLKSSLVEDVKSPIRSGDDGVQFKPISLSTVTFSLDRIKQIKARLGVTINDVITGIIFYGIRLYMVEVNDRFSNAHSTALVLLNTRAIGGYKSVKEMVKPNAESAWGNRFGFLHVSMPELTKSAISNPLQFVENANQIIKRKRSSLAVDLTGRLLDALRKLRGPETTAKYIHSTLKNSSMTISNVIGPVESMALANHPVKGLYFMVVGVPQSLTITMVSYTGQLRVAVGAEKGFIDTQKFNSCIENAFEMIFKSACEIPFEGKIN</sequence>
<dbReference type="InterPro" id="IPR045034">
    <property type="entry name" value="O-acyltransferase_WSD1-like"/>
</dbReference>